<reference evidence="2" key="1">
    <citation type="submission" date="2024-06" db="EMBL/GenBank/DDBJ databases">
        <title>Multi-omics analyses provide insights into the biosynthesis of the anticancer antibiotic pleurotin in Hohenbuehelia grisea.</title>
        <authorList>
            <person name="Weaver J.A."/>
            <person name="Alberti F."/>
        </authorList>
    </citation>
    <scope>NUCLEOTIDE SEQUENCE [LARGE SCALE GENOMIC DNA]</scope>
    <source>
        <strain evidence="2">T-177</strain>
    </source>
</reference>
<name>A0ABR3JTJ8_9AGAR</name>
<dbReference type="Proteomes" id="UP001556367">
    <property type="component" value="Unassembled WGS sequence"/>
</dbReference>
<evidence type="ECO:0000313" key="2">
    <source>
        <dbReference type="Proteomes" id="UP001556367"/>
    </source>
</evidence>
<evidence type="ECO:0000313" key="1">
    <source>
        <dbReference type="EMBL" id="KAL0958457.1"/>
    </source>
</evidence>
<organism evidence="1 2">
    <name type="scientific">Hohenbuehelia grisea</name>
    <dbReference type="NCBI Taxonomy" id="104357"/>
    <lineage>
        <taxon>Eukaryota</taxon>
        <taxon>Fungi</taxon>
        <taxon>Dikarya</taxon>
        <taxon>Basidiomycota</taxon>
        <taxon>Agaricomycotina</taxon>
        <taxon>Agaricomycetes</taxon>
        <taxon>Agaricomycetidae</taxon>
        <taxon>Agaricales</taxon>
        <taxon>Pleurotineae</taxon>
        <taxon>Pleurotaceae</taxon>
        <taxon>Hohenbuehelia</taxon>
    </lineage>
</organism>
<comment type="caution">
    <text evidence="1">The sequence shown here is derived from an EMBL/GenBank/DDBJ whole genome shotgun (WGS) entry which is preliminary data.</text>
</comment>
<protein>
    <submittedName>
        <fullName evidence="1">Uncharacterized protein</fullName>
    </submittedName>
</protein>
<keyword evidence="2" id="KW-1185">Reference proteome</keyword>
<accession>A0ABR3JTJ8</accession>
<proteinExistence type="predicted"/>
<gene>
    <name evidence="1" type="ORF">HGRIS_000599</name>
</gene>
<sequence length="56" mass="6174">MSISRGGYVDWQSEPIIHGYPVFATSRPVSIVQIPIFSEKIQHHNAPALALAQMPS</sequence>
<dbReference type="EMBL" id="JASNQZ010000004">
    <property type="protein sequence ID" value="KAL0958457.1"/>
    <property type="molecule type" value="Genomic_DNA"/>
</dbReference>